<protein>
    <submittedName>
        <fullName evidence="5">Uncharacterized protein</fullName>
    </submittedName>
</protein>
<proteinExistence type="inferred from homology"/>
<dbReference type="InterPro" id="IPR012295">
    <property type="entry name" value="TBP_dom_sf"/>
</dbReference>
<evidence type="ECO:0000256" key="3">
    <source>
        <dbReference type="ARBA" id="ARBA00023163"/>
    </source>
</evidence>
<dbReference type="GO" id="GO:0006352">
    <property type="term" value="P:DNA-templated transcription initiation"/>
    <property type="evidence" value="ECO:0007669"/>
    <property type="project" value="InterPro"/>
</dbReference>
<feature type="compositionally biased region" description="Basic and acidic residues" evidence="4">
    <location>
        <begin position="387"/>
        <end position="400"/>
    </location>
</feature>
<evidence type="ECO:0000313" key="6">
    <source>
        <dbReference type="Proteomes" id="UP000192578"/>
    </source>
</evidence>
<keyword evidence="3" id="KW-0804">Transcription</keyword>
<dbReference type="AlphaFoldDB" id="A0A9X6NFJ6"/>
<dbReference type="InterPro" id="IPR000814">
    <property type="entry name" value="TBP"/>
</dbReference>
<evidence type="ECO:0000256" key="2">
    <source>
        <dbReference type="ARBA" id="ARBA00023125"/>
    </source>
</evidence>
<dbReference type="SUPFAM" id="SSF55945">
    <property type="entry name" value="TATA-box binding protein-like"/>
    <property type="match status" value="1"/>
</dbReference>
<dbReference type="OrthoDB" id="10648653at2759"/>
<accession>A0A9X6NFJ6</accession>
<evidence type="ECO:0000313" key="5">
    <source>
        <dbReference type="EMBL" id="OWA51803.1"/>
    </source>
</evidence>
<evidence type="ECO:0000256" key="4">
    <source>
        <dbReference type="SAM" id="MobiDB-lite"/>
    </source>
</evidence>
<dbReference type="Gene3D" id="3.30.310.10">
    <property type="entry name" value="TATA-Binding Protein"/>
    <property type="match status" value="2"/>
</dbReference>
<dbReference type="GO" id="GO:0003677">
    <property type="term" value="F:DNA binding"/>
    <property type="evidence" value="ECO:0007669"/>
    <property type="project" value="UniProtKB-KW"/>
</dbReference>
<dbReference type="EMBL" id="MTYJ01000240">
    <property type="protein sequence ID" value="OWA51803.1"/>
    <property type="molecule type" value="Genomic_DNA"/>
</dbReference>
<sequence>MSHEMGSSEKVASGNQVVPSASSPCLVPHIAAQAQNVEEPPRELQINLRIFNVKSDFRLSENPEFRANFEAIAAHCVGKYCQISRETLIIQYSHHAGKCRIARNGLVQLYAQVSFEEADLVADRVCWDFKHIAHQDVGVFNRRYTWLNASGELPYEVSLNRLKRSHPEIQYASEIAPAAAISFEEINILVNLFRSGRFTVFGAGDCNPVDYALSKTSLAIDKLVELTEEFMIANSQKEELLVASADRPVHPIIPPKKKFTQPRRSVRLHDCWVDDEQSDDDMNSRPGMTQHLSKLDLTERRLHQFLIEFAALHGEKSLSGFLKEIPNGVSPNGISLERWQVVTKPFLIKGTGPVPFGTGLVIPEIMLPEEPVVLLDVSSRKKRKRKPEADASTKMDAKKQDQKKKLKDKKPSYTAEDIAAAEAIRTEPLTTKDYLVRVLGRMEQWQ</sequence>
<comment type="caution">
    <text evidence="5">The sequence shown here is derived from an EMBL/GenBank/DDBJ whole genome shotgun (WGS) entry which is preliminary data.</text>
</comment>
<gene>
    <name evidence="5" type="ORF">BV898_16269</name>
</gene>
<comment type="similarity">
    <text evidence="1">Belongs to the TBP family.</text>
</comment>
<keyword evidence="6" id="KW-1185">Reference proteome</keyword>
<dbReference type="Pfam" id="PF00352">
    <property type="entry name" value="TBP"/>
    <property type="match status" value="1"/>
</dbReference>
<dbReference type="Proteomes" id="UP000192578">
    <property type="component" value="Unassembled WGS sequence"/>
</dbReference>
<organism evidence="5 6">
    <name type="scientific">Hypsibius exemplaris</name>
    <name type="common">Freshwater tardigrade</name>
    <dbReference type="NCBI Taxonomy" id="2072580"/>
    <lineage>
        <taxon>Eukaryota</taxon>
        <taxon>Metazoa</taxon>
        <taxon>Ecdysozoa</taxon>
        <taxon>Tardigrada</taxon>
        <taxon>Eutardigrada</taxon>
        <taxon>Parachela</taxon>
        <taxon>Hypsibioidea</taxon>
        <taxon>Hypsibiidae</taxon>
        <taxon>Hypsibius</taxon>
    </lineage>
</organism>
<keyword evidence="2" id="KW-0238">DNA-binding</keyword>
<evidence type="ECO:0000256" key="1">
    <source>
        <dbReference type="ARBA" id="ARBA00005560"/>
    </source>
</evidence>
<feature type="region of interest" description="Disordered" evidence="4">
    <location>
        <begin position="378"/>
        <end position="412"/>
    </location>
</feature>
<reference evidence="6" key="1">
    <citation type="submission" date="2017-01" db="EMBL/GenBank/DDBJ databases">
        <title>Comparative genomics of anhydrobiosis in the tardigrade Hypsibius dujardini.</title>
        <authorList>
            <person name="Yoshida Y."/>
            <person name="Koutsovoulos G."/>
            <person name="Laetsch D."/>
            <person name="Stevens L."/>
            <person name="Kumar S."/>
            <person name="Horikawa D."/>
            <person name="Ishino K."/>
            <person name="Komine S."/>
            <person name="Tomita M."/>
            <person name="Blaxter M."/>
            <person name="Arakawa K."/>
        </authorList>
    </citation>
    <scope>NUCLEOTIDE SEQUENCE [LARGE SCALE GENOMIC DNA]</scope>
    <source>
        <strain evidence="6">Z151</strain>
    </source>
</reference>
<name>A0A9X6NFJ6_HYPEX</name>